<proteinExistence type="predicted"/>
<sequence>MKVGAWSEEKHVALSRYIDSARKARAKWGYASFIDLFAGPGRVLNRDSKIISDGGVLSAWRMSQQGGAPFNEIFIGDVDTESVFACEKRLVAAGASVRTLVGSAAKTVDEVLAALPKGLHFAFLDPFSIEHLDFEIIRKLSSRSNIDILIHFSVMDVQRNIGGDFKLSSSRLDAAAPGWRANLNLDGVPKHEQVNAYLQYWESLVSNLTTMQVAQNKPLFVNMNRGPLYRLIHLSRHPLAQKLWNTAAMPSSPQQLLPGF</sequence>
<dbReference type="Proteomes" id="UP000189627">
    <property type="component" value="Chromosome 1"/>
</dbReference>
<name>A0A1U9UI54_CUPNE</name>
<evidence type="ECO:0008006" key="3">
    <source>
        <dbReference type="Google" id="ProtNLM"/>
    </source>
</evidence>
<dbReference type="EMBL" id="CP017757">
    <property type="protein sequence ID" value="AQV92279.1"/>
    <property type="molecule type" value="Genomic_DNA"/>
</dbReference>
<evidence type="ECO:0000313" key="2">
    <source>
        <dbReference type="Proteomes" id="UP000189627"/>
    </source>
</evidence>
<protein>
    <recommendedName>
        <fullName evidence="3">Three-Cys-motif partner protein TcmP</fullName>
    </recommendedName>
</protein>
<accession>A0A1U9UI54</accession>
<dbReference type="NCBIfam" id="TIGR04474">
    <property type="entry name" value="tcm_partner"/>
    <property type="match status" value="1"/>
</dbReference>
<reference evidence="2" key="1">
    <citation type="submission" date="2017-02" db="EMBL/GenBank/DDBJ databases">
        <title>Complete genome sequence of Cupriavidus necator strain NH9, a 3-chlorobenzoate degrader.</title>
        <authorList>
            <person name="Moriuchi R."/>
            <person name="Dohra H."/>
            <person name="Ogawa N."/>
        </authorList>
    </citation>
    <scope>NUCLEOTIDE SEQUENCE [LARGE SCALE GENOMIC DNA]</scope>
    <source>
        <strain evidence="2">NH9</strain>
    </source>
</reference>
<evidence type="ECO:0000313" key="1">
    <source>
        <dbReference type="EMBL" id="AQV92279.1"/>
    </source>
</evidence>
<dbReference type="InterPro" id="IPR031009">
    <property type="entry name" value="Tcm_partner"/>
</dbReference>
<dbReference type="KEGG" id="cuh:BJN34_00030"/>
<dbReference type="OrthoDB" id="1551176at2"/>
<dbReference type="AlphaFoldDB" id="A0A1U9UI54"/>
<gene>
    <name evidence="1" type="ORF">BJN34_00030</name>
</gene>
<organism evidence="1 2">
    <name type="scientific">Cupriavidus necator</name>
    <name type="common">Alcaligenes eutrophus</name>
    <name type="synonym">Ralstonia eutropha</name>
    <dbReference type="NCBI Taxonomy" id="106590"/>
    <lineage>
        <taxon>Bacteria</taxon>
        <taxon>Pseudomonadati</taxon>
        <taxon>Pseudomonadota</taxon>
        <taxon>Betaproteobacteria</taxon>
        <taxon>Burkholderiales</taxon>
        <taxon>Burkholderiaceae</taxon>
        <taxon>Cupriavidus</taxon>
    </lineage>
</organism>